<sequence>MKKATMLGLVAILMTLMLAACGNNNGSSNTAATNNAGTSEENTAAASNSLEKIKSAGKIVIGTEGTYPPFTYHDASGELTGFDVEIAREVAKRLGVEAQFEEAPWDSLLAGIDAGRFDSVFNEVSIRDDRKEKYDFSDPYISSGAVLIVREDNTDIKSLADLKGKKAAQSLTSNLADIARENGAEIVAIEGFQQAIDLLNSNRADATINDNLSFLDLKKQKPDLALKVVAEAEDASQSGGVFAKNQPELVEAVNKALADMHSDGTYATISEKYFGKDVSK</sequence>
<comment type="caution">
    <text evidence="1">The sequence shown here is derived from an EMBL/GenBank/DDBJ whole genome shotgun (WGS) entry which is preliminary data.</text>
</comment>
<name>A0ACC6P9A1_9BACL</name>
<evidence type="ECO:0000313" key="2">
    <source>
        <dbReference type="Proteomes" id="UP001380953"/>
    </source>
</evidence>
<dbReference type="Proteomes" id="UP001380953">
    <property type="component" value="Unassembled WGS sequence"/>
</dbReference>
<evidence type="ECO:0000313" key="1">
    <source>
        <dbReference type="EMBL" id="MEJ8303393.1"/>
    </source>
</evidence>
<protein>
    <submittedName>
        <fullName evidence="1">Amino acid ABC transporter substrate-binding protein</fullName>
    </submittedName>
</protein>
<reference evidence="1" key="1">
    <citation type="submission" date="2024-03" db="EMBL/GenBank/DDBJ databases">
        <title>Whole genome sequecning of epiphytes from Marcgravia umbellata leaves.</title>
        <authorList>
            <person name="Kumar G."/>
            <person name="Savka M.A."/>
        </authorList>
    </citation>
    <scope>NUCLEOTIDE SEQUENCE</scope>
    <source>
        <strain evidence="1">RIT_BL5</strain>
    </source>
</reference>
<accession>A0ACC6P9A1</accession>
<dbReference type="EMBL" id="JBBKAR010000016">
    <property type="protein sequence ID" value="MEJ8303393.1"/>
    <property type="molecule type" value="Genomic_DNA"/>
</dbReference>
<proteinExistence type="predicted"/>
<organism evidence="1 2">
    <name type="scientific">Saccharibacillus sacchari</name>
    <dbReference type="NCBI Taxonomy" id="456493"/>
    <lineage>
        <taxon>Bacteria</taxon>
        <taxon>Bacillati</taxon>
        <taxon>Bacillota</taxon>
        <taxon>Bacilli</taxon>
        <taxon>Bacillales</taxon>
        <taxon>Paenibacillaceae</taxon>
        <taxon>Saccharibacillus</taxon>
    </lineage>
</organism>
<gene>
    <name evidence="1" type="ORF">WKI47_05615</name>
</gene>
<keyword evidence="2" id="KW-1185">Reference proteome</keyword>